<evidence type="ECO:0000313" key="2">
    <source>
        <dbReference type="Proteomes" id="UP000030635"/>
    </source>
</evidence>
<proteinExistence type="predicted"/>
<dbReference type="EMBL" id="CP006906">
    <property type="protein sequence ID" value="AIY85320.1"/>
    <property type="molecule type" value="Genomic_DNA"/>
</dbReference>
<reference evidence="1 2" key="1">
    <citation type="journal article" date="2015" name="Infect. Genet. Evol.">
        <title>Genomic sequences of six botulinum neurotoxin-producing strains representing three clostridial species illustrate the mobility and diversity of botulinum neurotoxin genes.</title>
        <authorList>
            <person name="Smith T.J."/>
            <person name="Hill K.K."/>
            <person name="Xie G."/>
            <person name="Foley B.T."/>
            <person name="Williamson C.H."/>
            <person name="Foster J.T."/>
            <person name="Johnson S.L."/>
            <person name="Chertkov O."/>
            <person name="Teshima H."/>
            <person name="Gibbons H.S."/>
            <person name="Johnsky L.A."/>
            <person name="Karavis M.A."/>
            <person name="Smith L.A."/>
        </authorList>
    </citation>
    <scope>NUCLEOTIDE SEQUENCE [LARGE SCALE GENOMIC DNA]</scope>
    <source>
        <strain evidence="1 2">Sullivan</strain>
        <plasmid evidence="1">pCBJ</plasmid>
    </source>
</reference>
<dbReference type="HOGENOM" id="CLU_2153913_0_0_9"/>
<dbReference type="Proteomes" id="UP000030635">
    <property type="component" value="Plasmid pCBJ"/>
</dbReference>
<dbReference type="AlphaFoldDB" id="A0A0A7G2S8"/>
<keyword evidence="1" id="KW-0614">Plasmid</keyword>
<sequence>MNKIYIVTEDSLFMNNVFEYNANIVLVTADKELAIKKLKELRKSYINTFEIDENYIKQYANKEQEDSTLSIEDNELCFYVFDKDNGDRACIKINEFKTDDYLNYESVDIQE</sequence>
<organism evidence="1 2">
    <name type="scientific">Clostridium baratii str. Sullivan</name>
    <dbReference type="NCBI Taxonomy" id="1415775"/>
    <lineage>
        <taxon>Bacteria</taxon>
        <taxon>Bacillati</taxon>
        <taxon>Bacillota</taxon>
        <taxon>Clostridia</taxon>
        <taxon>Eubacteriales</taxon>
        <taxon>Clostridiaceae</taxon>
        <taxon>Clostridium</taxon>
    </lineage>
</organism>
<gene>
    <name evidence="1" type="ORF">U729_3222</name>
</gene>
<dbReference type="RefSeq" id="WP_040113768.1">
    <property type="nucleotide sequence ID" value="NZ_CP006906.1"/>
</dbReference>
<accession>A0A0A7G2S8</accession>
<dbReference type="KEGG" id="cbv:U729_3222"/>
<keyword evidence="2" id="KW-1185">Reference proteome</keyword>
<geneLocation type="plasmid" evidence="1 2">
    <name>pCBJ</name>
</geneLocation>
<protein>
    <submittedName>
        <fullName evidence="1">Uncharacterized protein</fullName>
    </submittedName>
</protein>
<name>A0A0A7G2S8_9CLOT</name>
<evidence type="ECO:0000313" key="1">
    <source>
        <dbReference type="EMBL" id="AIY85320.1"/>
    </source>
</evidence>